<dbReference type="OrthoDB" id="5856083at2759"/>
<evidence type="ECO:0000313" key="3">
    <source>
        <dbReference type="EMBL" id="VDP25888.1"/>
    </source>
</evidence>
<dbReference type="PROSITE" id="PS51257">
    <property type="entry name" value="PROKAR_LIPOPROTEIN"/>
    <property type="match status" value="1"/>
</dbReference>
<reference evidence="5" key="2">
    <citation type="submission" date="2019-09" db="UniProtKB">
        <authorList>
            <consortium name="WormBaseParasite"/>
        </authorList>
    </citation>
    <scope>IDENTIFICATION</scope>
</reference>
<dbReference type="WBParaSite" id="HPBE_0002149301-mRNA-1">
    <property type="protein sequence ID" value="HPBE_0002149301-mRNA-1"/>
    <property type="gene ID" value="HPBE_0002149301"/>
</dbReference>
<evidence type="ECO:0000313" key="5">
    <source>
        <dbReference type="WBParaSite" id="HPBE_0002149301-mRNA-1"/>
    </source>
</evidence>
<dbReference type="InterPro" id="IPR007284">
    <property type="entry name" value="Ground-like_dom"/>
</dbReference>
<accession>A0A183GGA8</accession>
<gene>
    <name evidence="3" type="ORF">HPBE_LOCUS21492</name>
</gene>
<evidence type="ECO:0000259" key="2">
    <source>
        <dbReference type="Pfam" id="PF04155"/>
    </source>
</evidence>
<name>A0A183GGA8_HELPZ</name>
<reference evidence="3 4" key="1">
    <citation type="submission" date="2018-11" db="EMBL/GenBank/DDBJ databases">
        <authorList>
            <consortium name="Pathogen Informatics"/>
        </authorList>
    </citation>
    <scope>NUCLEOTIDE SEQUENCE [LARGE SCALE GENOMIC DNA]</scope>
</reference>
<keyword evidence="1" id="KW-0732">Signal</keyword>
<feature type="domain" description="Ground-like" evidence="2">
    <location>
        <begin position="81"/>
        <end position="151"/>
    </location>
</feature>
<sequence length="153" mass="16436">MRVAVVVLVLLPLATTFLFPTSGGGGGCCCQPQQQCCAPPPPPCCCNSGCGGGGFGRKKREISHVRGKVEKRLGVESDHGQCNSVEISELMRKHMNNTTPAAVKSAIYQELVALYPDQSFTVLCVDGAVSYQADSQRYCVEGNTEHNCYVFMV</sequence>
<protein>
    <submittedName>
        <fullName evidence="5">Ground-like domain-containing protein</fullName>
    </submittedName>
</protein>
<evidence type="ECO:0000313" key="4">
    <source>
        <dbReference type="Proteomes" id="UP000050761"/>
    </source>
</evidence>
<dbReference type="Proteomes" id="UP000050761">
    <property type="component" value="Unassembled WGS sequence"/>
</dbReference>
<keyword evidence="4" id="KW-1185">Reference proteome</keyword>
<dbReference type="Pfam" id="PF04155">
    <property type="entry name" value="Ground-like"/>
    <property type="match status" value="1"/>
</dbReference>
<organism evidence="4 5">
    <name type="scientific">Heligmosomoides polygyrus</name>
    <name type="common">Parasitic roundworm</name>
    <dbReference type="NCBI Taxonomy" id="6339"/>
    <lineage>
        <taxon>Eukaryota</taxon>
        <taxon>Metazoa</taxon>
        <taxon>Ecdysozoa</taxon>
        <taxon>Nematoda</taxon>
        <taxon>Chromadorea</taxon>
        <taxon>Rhabditida</taxon>
        <taxon>Rhabditina</taxon>
        <taxon>Rhabditomorpha</taxon>
        <taxon>Strongyloidea</taxon>
        <taxon>Heligmosomidae</taxon>
        <taxon>Heligmosomoides</taxon>
    </lineage>
</organism>
<evidence type="ECO:0000256" key="1">
    <source>
        <dbReference type="SAM" id="SignalP"/>
    </source>
</evidence>
<proteinExistence type="predicted"/>
<feature type="chain" id="PRO_5044552041" evidence="1">
    <location>
        <begin position="17"/>
        <end position="153"/>
    </location>
</feature>
<dbReference type="EMBL" id="UZAH01033055">
    <property type="protein sequence ID" value="VDP25888.1"/>
    <property type="molecule type" value="Genomic_DNA"/>
</dbReference>
<accession>A0A3P8CWY7</accession>
<feature type="signal peptide" evidence="1">
    <location>
        <begin position="1"/>
        <end position="16"/>
    </location>
</feature>
<dbReference type="AlphaFoldDB" id="A0A183GGA8"/>